<sequence>MHHLHLNHRDRPKLSQRPPVLTTHYDITEFEKCQAPATQNAAVAIAITDADQSLGSKDITVDIPADATITSVIALARINIMNNAATAQKIDLKFEVAVDGGAAVALFSQTDVVGFGAVDGASAAYVIAEDASDEVTADAQVFIFCCISARRLIQEGAEESRSNRHL</sequence>
<name>X1KS33_9ZZZZ</name>
<dbReference type="AlphaFoldDB" id="X1KS33"/>
<comment type="caution">
    <text evidence="1">The sequence shown here is derived from an EMBL/GenBank/DDBJ whole genome shotgun (WGS) entry which is preliminary data.</text>
</comment>
<dbReference type="EMBL" id="BARV01007548">
    <property type="protein sequence ID" value="GAI09488.1"/>
    <property type="molecule type" value="Genomic_DNA"/>
</dbReference>
<proteinExistence type="predicted"/>
<gene>
    <name evidence="1" type="ORF">S06H3_15350</name>
</gene>
<protein>
    <submittedName>
        <fullName evidence="1">Uncharacterized protein</fullName>
    </submittedName>
</protein>
<accession>X1KS33</accession>
<reference evidence="1" key="1">
    <citation type="journal article" date="2014" name="Front. Microbiol.">
        <title>High frequency of phylogenetically diverse reductive dehalogenase-homologous genes in deep subseafloor sedimentary metagenomes.</title>
        <authorList>
            <person name="Kawai M."/>
            <person name="Futagami T."/>
            <person name="Toyoda A."/>
            <person name="Takaki Y."/>
            <person name="Nishi S."/>
            <person name="Hori S."/>
            <person name="Arai W."/>
            <person name="Tsubouchi T."/>
            <person name="Morono Y."/>
            <person name="Uchiyama I."/>
            <person name="Ito T."/>
            <person name="Fujiyama A."/>
            <person name="Inagaki F."/>
            <person name="Takami H."/>
        </authorList>
    </citation>
    <scope>NUCLEOTIDE SEQUENCE</scope>
    <source>
        <strain evidence="1">Expedition CK06-06</strain>
    </source>
</reference>
<organism evidence="1">
    <name type="scientific">marine sediment metagenome</name>
    <dbReference type="NCBI Taxonomy" id="412755"/>
    <lineage>
        <taxon>unclassified sequences</taxon>
        <taxon>metagenomes</taxon>
        <taxon>ecological metagenomes</taxon>
    </lineage>
</organism>
<evidence type="ECO:0000313" key="1">
    <source>
        <dbReference type="EMBL" id="GAI09488.1"/>
    </source>
</evidence>